<evidence type="ECO:0008006" key="4">
    <source>
        <dbReference type="Google" id="ProtNLM"/>
    </source>
</evidence>
<accession>A0AAV9X7U5</accession>
<feature type="chain" id="PRO_5043653840" description="Acid protease" evidence="1">
    <location>
        <begin position="23"/>
        <end position="376"/>
    </location>
</feature>
<gene>
    <name evidence="2" type="ORF">TWF694_011326</name>
</gene>
<dbReference type="EMBL" id="JAVHJO010000009">
    <property type="protein sequence ID" value="KAK6537127.1"/>
    <property type="molecule type" value="Genomic_DNA"/>
</dbReference>
<name>A0AAV9X7U5_9PEZI</name>
<proteinExistence type="predicted"/>
<reference evidence="2 3" key="1">
    <citation type="submission" date="2019-10" db="EMBL/GenBank/DDBJ databases">
        <authorList>
            <person name="Palmer J.M."/>
        </authorList>
    </citation>
    <scope>NUCLEOTIDE SEQUENCE [LARGE SCALE GENOMIC DNA]</scope>
    <source>
        <strain evidence="2 3">TWF694</strain>
    </source>
</reference>
<keyword evidence="1" id="KW-0732">Signal</keyword>
<protein>
    <recommendedName>
        <fullName evidence="4">Acid protease</fullName>
    </recommendedName>
</protein>
<feature type="signal peptide" evidence="1">
    <location>
        <begin position="1"/>
        <end position="22"/>
    </location>
</feature>
<keyword evidence="3" id="KW-1185">Reference proteome</keyword>
<sequence>MKLENIVRCIGLLGWMVIPSSAIPRPVQSSTQTANSLAGCTESVTIEWASPDDVWSTTPSLNIIVDGVNRVAGIDTGSTGALMDVSYLPAFNTSTTPQGHVFYSSSKVLAEGYWVPNVQIEFIGLNGKRMVSKTPILGVEKSVLCPQFNATVDGNRCPNTTATVVKRAGVVPYFGIGFGRDTDQLSQSTAEKNPMINIISVNNVTVNATKYHQGYVITNTGITVGLTSNTTQGFAMMDLLEGPNWAKDHRGWAGPEAAVALNDGAYAQGLQGSLLVDTGVPQMYLKAGSQFKLNDSITIAIPNATKPVVTYTITDGGAKNVMSPSSVLNSTSLTPFINTGRSFLKEFDVAYNPIEGQFGVRFKGTGSESFVKFSGP</sequence>
<dbReference type="Proteomes" id="UP001365542">
    <property type="component" value="Unassembled WGS sequence"/>
</dbReference>
<comment type="caution">
    <text evidence="2">The sequence shown here is derived from an EMBL/GenBank/DDBJ whole genome shotgun (WGS) entry which is preliminary data.</text>
</comment>
<organism evidence="2 3">
    <name type="scientific">Orbilia ellipsospora</name>
    <dbReference type="NCBI Taxonomy" id="2528407"/>
    <lineage>
        <taxon>Eukaryota</taxon>
        <taxon>Fungi</taxon>
        <taxon>Dikarya</taxon>
        <taxon>Ascomycota</taxon>
        <taxon>Pezizomycotina</taxon>
        <taxon>Orbiliomycetes</taxon>
        <taxon>Orbiliales</taxon>
        <taxon>Orbiliaceae</taxon>
        <taxon>Orbilia</taxon>
    </lineage>
</organism>
<evidence type="ECO:0000313" key="2">
    <source>
        <dbReference type="EMBL" id="KAK6537127.1"/>
    </source>
</evidence>
<evidence type="ECO:0000313" key="3">
    <source>
        <dbReference type="Proteomes" id="UP001365542"/>
    </source>
</evidence>
<evidence type="ECO:0000256" key="1">
    <source>
        <dbReference type="SAM" id="SignalP"/>
    </source>
</evidence>
<dbReference type="AlphaFoldDB" id="A0AAV9X7U5"/>